<comment type="similarity">
    <text evidence="1">Belongs to the low molecular weight phosphotyrosine protein phosphatase family.</text>
</comment>
<comment type="caution">
    <text evidence="7">The sequence shown here is derived from an EMBL/GenBank/DDBJ whole genome shotgun (WGS) entry which is preliminary data.</text>
</comment>
<reference evidence="7" key="1">
    <citation type="journal article" date="2020" name="mSystems">
        <title>Genome- and Community-Level Interaction Insights into Carbon Utilization and Element Cycling Functions of Hydrothermarchaeota in Hydrothermal Sediment.</title>
        <authorList>
            <person name="Zhou Z."/>
            <person name="Liu Y."/>
            <person name="Xu W."/>
            <person name="Pan J."/>
            <person name="Luo Z.H."/>
            <person name="Li M."/>
        </authorList>
    </citation>
    <scope>NUCLEOTIDE SEQUENCE [LARGE SCALE GENOMIC DNA]</scope>
    <source>
        <strain evidence="7">SpSt-1181</strain>
    </source>
</reference>
<evidence type="ECO:0000256" key="2">
    <source>
        <dbReference type="ARBA" id="ARBA00013064"/>
    </source>
</evidence>
<evidence type="ECO:0000313" key="7">
    <source>
        <dbReference type="EMBL" id="HED31825.1"/>
    </source>
</evidence>
<feature type="domain" description="Phosphotyrosine protein phosphatase I" evidence="6">
    <location>
        <begin position="3"/>
        <end position="151"/>
    </location>
</feature>
<sequence>MVQSVLFVCYENICRSPMAEGIFRYMVEQRGLQHCFSISSAGTVDYQSGSPPDERAVEVSVSGGIDISSQRGGIAHLDLLSYDWIFVMDNRNYEDVLSLFPAGTVPPVYMVTHFLPDGAGREIHDPYYGGVSDFEHVFQELCHALGYVTDIVSGGA</sequence>
<dbReference type="CDD" id="cd16343">
    <property type="entry name" value="LMWPTP"/>
    <property type="match status" value="1"/>
</dbReference>
<evidence type="ECO:0000256" key="1">
    <source>
        <dbReference type="ARBA" id="ARBA00011063"/>
    </source>
</evidence>
<dbReference type="SUPFAM" id="SSF52788">
    <property type="entry name" value="Phosphotyrosine protein phosphatases I"/>
    <property type="match status" value="1"/>
</dbReference>
<organism evidence="7">
    <name type="scientific">Prosthecochloris aestuarii</name>
    <dbReference type="NCBI Taxonomy" id="1102"/>
    <lineage>
        <taxon>Bacteria</taxon>
        <taxon>Pseudomonadati</taxon>
        <taxon>Chlorobiota</taxon>
        <taxon>Chlorobiia</taxon>
        <taxon>Chlorobiales</taxon>
        <taxon>Chlorobiaceae</taxon>
        <taxon>Prosthecochloris</taxon>
    </lineage>
</organism>
<evidence type="ECO:0000256" key="4">
    <source>
        <dbReference type="ARBA" id="ARBA00022912"/>
    </source>
</evidence>
<keyword evidence="4" id="KW-0904">Protein phosphatase</keyword>
<accession>A0A831WSS9</accession>
<dbReference type="GO" id="GO:0004725">
    <property type="term" value="F:protein tyrosine phosphatase activity"/>
    <property type="evidence" value="ECO:0007669"/>
    <property type="project" value="UniProtKB-EC"/>
</dbReference>
<dbReference type="EC" id="3.1.3.48" evidence="2"/>
<dbReference type="InterPro" id="IPR036196">
    <property type="entry name" value="Ptyr_pPase_sf"/>
</dbReference>
<dbReference type="Gene3D" id="3.40.50.2300">
    <property type="match status" value="1"/>
</dbReference>
<dbReference type="PANTHER" id="PTHR11717">
    <property type="entry name" value="LOW MOLECULAR WEIGHT PROTEIN TYROSINE PHOSPHATASE"/>
    <property type="match status" value="1"/>
</dbReference>
<dbReference type="EMBL" id="DSBW01000205">
    <property type="protein sequence ID" value="HED31825.1"/>
    <property type="molecule type" value="Genomic_DNA"/>
</dbReference>
<dbReference type="PANTHER" id="PTHR11717:SF7">
    <property type="entry name" value="LOW MOLECULAR WEIGHT PHOSPHOTYROSINE PROTEIN PHOSPHATASE"/>
    <property type="match status" value="1"/>
</dbReference>
<feature type="active site" evidence="5">
    <location>
        <position position="15"/>
    </location>
</feature>
<evidence type="ECO:0000256" key="3">
    <source>
        <dbReference type="ARBA" id="ARBA00022801"/>
    </source>
</evidence>
<dbReference type="InterPro" id="IPR050438">
    <property type="entry name" value="LMW_PTPase"/>
</dbReference>
<evidence type="ECO:0000256" key="5">
    <source>
        <dbReference type="PIRSR" id="PIRSR617867-1"/>
    </source>
</evidence>
<keyword evidence="3" id="KW-0378">Hydrolase</keyword>
<dbReference type="InterPro" id="IPR023485">
    <property type="entry name" value="Ptyr_pPase"/>
</dbReference>
<dbReference type="SMART" id="SM00226">
    <property type="entry name" value="LMWPc"/>
    <property type="match status" value="1"/>
</dbReference>
<feature type="active site" description="Proton donor" evidence="5">
    <location>
        <position position="125"/>
    </location>
</feature>
<dbReference type="Pfam" id="PF01451">
    <property type="entry name" value="LMWPc"/>
    <property type="match status" value="1"/>
</dbReference>
<proteinExistence type="inferred from homology"/>
<protein>
    <recommendedName>
        <fullName evidence="2">protein-tyrosine-phosphatase</fullName>
        <ecNumber evidence="2">3.1.3.48</ecNumber>
    </recommendedName>
</protein>
<evidence type="ECO:0000259" key="6">
    <source>
        <dbReference type="SMART" id="SM00226"/>
    </source>
</evidence>
<dbReference type="InterPro" id="IPR017867">
    <property type="entry name" value="Tyr_phospatase_low_mol_wt"/>
</dbReference>
<dbReference type="Proteomes" id="UP000886335">
    <property type="component" value="Unassembled WGS sequence"/>
</dbReference>
<name>A0A831WSS9_PROAE</name>
<dbReference type="AlphaFoldDB" id="A0A831WSS9"/>
<gene>
    <name evidence="7" type="ORF">ENN50_09170</name>
</gene>
<feature type="active site" description="Nucleophile" evidence="5">
    <location>
        <position position="9"/>
    </location>
</feature>
<dbReference type="PRINTS" id="PR00719">
    <property type="entry name" value="LMWPTPASE"/>
</dbReference>